<proteinExistence type="predicted"/>
<evidence type="ECO:0000313" key="1">
    <source>
        <dbReference type="EMBL" id="QFR22523.1"/>
    </source>
</evidence>
<organism evidence="1 2">
    <name type="scientific">Schleiferilactobacillus harbinensis</name>
    <dbReference type="NCBI Taxonomy" id="304207"/>
    <lineage>
        <taxon>Bacteria</taxon>
        <taxon>Bacillati</taxon>
        <taxon>Bacillota</taxon>
        <taxon>Bacilli</taxon>
        <taxon>Lactobacillales</taxon>
        <taxon>Lactobacillaceae</taxon>
        <taxon>Schleiferilactobacillus</taxon>
    </lineage>
</organism>
<dbReference type="RefSeq" id="WP_152260214.1">
    <property type="nucleotide sequence ID" value="NZ_CP045143.1"/>
</dbReference>
<dbReference type="Pfam" id="PF16162">
    <property type="entry name" value="KwaB"/>
    <property type="match status" value="1"/>
</dbReference>
<evidence type="ECO:0000313" key="2">
    <source>
        <dbReference type="Proteomes" id="UP000326779"/>
    </source>
</evidence>
<dbReference type="Proteomes" id="UP000326779">
    <property type="component" value="Chromosome"/>
</dbReference>
<accession>A0A5P8M260</accession>
<sequence>MSNAVKLSDVIPIVTSKTKSVTLSFVRVNKHPQKKQDKYTYEVYSANISGKQSFQNELVDSVGQYLISIDQNKKEKVFDALTQKSDWYESVPVGFVSEYDDLVNAFGKNQITQLSDKIETSFYVLKVSVQANTVYLIRRVNGLKKLNSSGILAAIDGNQLNQISDDVIGLDSVADLVMYSDKIFVLTHSALGALFNLRTAFADSAKKIIQPLKNSQKIQNYDLLEATVVQNLGLSKMVANMANKGRNFKNPLSNEPRVLSTIKDFSLGVNYDPVTHTLIFDNPDQAVAALRLISDYYYETTQNGDMGVVDE</sequence>
<dbReference type="InterPro" id="IPR032359">
    <property type="entry name" value="KwaB-like"/>
</dbReference>
<name>A0A5P8M260_9LACO</name>
<dbReference type="KEGG" id="lhb:D1010_03190"/>
<reference evidence="1 2" key="1">
    <citation type="submission" date="2019-10" db="EMBL/GenBank/DDBJ databases">
        <title>The completed genome of Lactobacillus harbinensis M1.</title>
        <authorList>
            <person name="Zheng Y."/>
        </authorList>
    </citation>
    <scope>NUCLEOTIDE SEQUENCE [LARGE SCALE GENOMIC DNA]</scope>
    <source>
        <strain evidence="1 2">M1</strain>
    </source>
</reference>
<dbReference type="AlphaFoldDB" id="A0A5P8M260"/>
<gene>
    <name evidence="1" type="ORF">D1010_03190</name>
</gene>
<dbReference type="EMBL" id="CP045143">
    <property type="protein sequence ID" value="QFR22523.1"/>
    <property type="molecule type" value="Genomic_DNA"/>
</dbReference>
<protein>
    <submittedName>
        <fullName evidence="1">DUF4868 domain-containing protein</fullName>
    </submittedName>
</protein>